<dbReference type="GO" id="GO:0005524">
    <property type="term" value="F:ATP binding"/>
    <property type="evidence" value="ECO:0007669"/>
    <property type="project" value="UniProtKB-KW"/>
</dbReference>
<keyword evidence="5" id="KW-0067">ATP-binding</keyword>
<proteinExistence type="predicted"/>
<dbReference type="Gene3D" id="3.30.200.20">
    <property type="entry name" value="Phosphorylase Kinase, domain 1"/>
    <property type="match status" value="1"/>
</dbReference>
<name>A0A7C1FEL8_9CHLR</name>
<dbReference type="Gene3D" id="1.10.510.10">
    <property type="entry name" value="Transferase(Phosphotransferase) domain 1"/>
    <property type="match status" value="1"/>
</dbReference>
<dbReference type="EC" id="2.7.11.1" evidence="1"/>
<dbReference type="Pfam" id="PF00069">
    <property type="entry name" value="Pkinase"/>
    <property type="match status" value="1"/>
</dbReference>
<feature type="region of interest" description="Disordered" evidence="6">
    <location>
        <begin position="438"/>
        <end position="457"/>
    </location>
</feature>
<dbReference type="AlphaFoldDB" id="A0A7C1FEL8"/>
<keyword evidence="2" id="KW-0808">Transferase</keyword>
<feature type="transmembrane region" description="Helical" evidence="7">
    <location>
        <begin position="402"/>
        <end position="421"/>
    </location>
</feature>
<sequence>MDALNDDPVQAHSQVESGAGLTDLTGKQIGRYLIGQRLGSGGVATVYRAYDQVQGQTVALKLLLPGADEKTYLRFRNEAMTAGALRHPHIVRVLQVGTAPGGEIAYIAMELVEGESLSDLLRQHGRLRPEESANLLEPIARALAAAHARGIVHRDVKPGNILLRPASPGAPNSVQIEALEYPVIPLLTDFGIARVLDAPELTSMGRTVGTPAYMAPEQCAGSREIDGRADIYALGAVLYRCITGRLPFTGTTTQILHAHVYEPLTIDDNLYRQLSPQMIEVLQRSLAKRPEDRYATADEMADALALAAGRNPRRGDELSEATATLTMAALPTVAPAAETSSPIVLVPAPGTPKRSAHPLLRTAAASTPPGGTAATPIEMQPVPFDARGAGTGGRRLPPIHEILLTIVGGLIVMAIGVVLGMQTPRLLRTPLPLPAIVAPPATNTPTPPTEQHEAGVGSTPIQSALSLADTPTDTPASPSAPTATSAATVIPAPTATSAAIITEAPSPAPSPTEMPAPTATPTATSTATPTATATATPTSLPSDTPTPDAEATLVACLRQADEKFQQYINELDAERRKALGCPLGPAQIGPAQMTPFERGYMVKLNDAGDLYIVYLREGRWERLPLLEESQLPLDIPFPPDGLYLPTGPFAPLWAAEGRWARLGYAVEPTPVDFTAVIQMFEGAVLIGNRDATEVAVLPVSGE</sequence>
<feature type="region of interest" description="Disordered" evidence="6">
    <location>
        <begin position="503"/>
        <end position="548"/>
    </location>
</feature>
<dbReference type="InterPro" id="IPR000719">
    <property type="entry name" value="Prot_kinase_dom"/>
</dbReference>
<reference evidence="9" key="1">
    <citation type="journal article" date="2020" name="mSystems">
        <title>Genome- and Community-Level Interaction Insights into Carbon Utilization and Element Cycling Functions of Hydrothermarchaeota in Hydrothermal Sediment.</title>
        <authorList>
            <person name="Zhou Z."/>
            <person name="Liu Y."/>
            <person name="Xu W."/>
            <person name="Pan J."/>
            <person name="Luo Z.H."/>
            <person name="Li M."/>
        </authorList>
    </citation>
    <scope>NUCLEOTIDE SEQUENCE [LARGE SCALE GENOMIC DNA]</scope>
    <source>
        <strain evidence="9">SpSt-289</strain>
    </source>
</reference>
<feature type="region of interest" description="Disordered" evidence="6">
    <location>
        <begin position="466"/>
        <end position="489"/>
    </location>
</feature>
<protein>
    <recommendedName>
        <fullName evidence="1">non-specific serine/threonine protein kinase</fullName>
        <ecNumber evidence="1">2.7.11.1</ecNumber>
    </recommendedName>
</protein>
<keyword evidence="4" id="KW-0418">Kinase</keyword>
<organism evidence="9">
    <name type="scientific">Caldilinea aerophila</name>
    <dbReference type="NCBI Taxonomy" id="133453"/>
    <lineage>
        <taxon>Bacteria</taxon>
        <taxon>Bacillati</taxon>
        <taxon>Chloroflexota</taxon>
        <taxon>Caldilineae</taxon>
        <taxon>Caldilineales</taxon>
        <taxon>Caldilineaceae</taxon>
        <taxon>Caldilinea</taxon>
    </lineage>
</organism>
<keyword evidence="7" id="KW-0472">Membrane</keyword>
<keyword evidence="7" id="KW-0812">Transmembrane</keyword>
<comment type="caution">
    <text evidence="9">The sequence shown here is derived from an EMBL/GenBank/DDBJ whole genome shotgun (WGS) entry which is preliminary data.</text>
</comment>
<keyword evidence="3" id="KW-0547">Nucleotide-binding</keyword>
<keyword evidence="7" id="KW-1133">Transmembrane helix</keyword>
<dbReference type="GO" id="GO:0004674">
    <property type="term" value="F:protein serine/threonine kinase activity"/>
    <property type="evidence" value="ECO:0007669"/>
    <property type="project" value="UniProtKB-EC"/>
</dbReference>
<feature type="compositionally biased region" description="Low complexity" evidence="6">
    <location>
        <begin position="468"/>
        <end position="489"/>
    </location>
</feature>
<gene>
    <name evidence="9" type="ORF">ENQ20_06205</name>
</gene>
<dbReference type="SUPFAM" id="SSF56112">
    <property type="entry name" value="Protein kinase-like (PK-like)"/>
    <property type="match status" value="1"/>
</dbReference>
<dbReference type="CDD" id="cd14014">
    <property type="entry name" value="STKc_PknB_like"/>
    <property type="match status" value="1"/>
</dbReference>
<dbReference type="SMART" id="SM00220">
    <property type="entry name" value="S_TKc"/>
    <property type="match status" value="1"/>
</dbReference>
<evidence type="ECO:0000256" key="6">
    <source>
        <dbReference type="SAM" id="MobiDB-lite"/>
    </source>
</evidence>
<dbReference type="PROSITE" id="PS00108">
    <property type="entry name" value="PROTEIN_KINASE_ST"/>
    <property type="match status" value="1"/>
</dbReference>
<evidence type="ECO:0000259" key="8">
    <source>
        <dbReference type="PROSITE" id="PS50011"/>
    </source>
</evidence>
<evidence type="ECO:0000256" key="3">
    <source>
        <dbReference type="ARBA" id="ARBA00022741"/>
    </source>
</evidence>
<dbReference type="PANTHER" id="PTHR43289">
    <property type="entry name" value="MITOGEN-ACTIVATED PROTEIN KINASE KINASE KINASE 20-RELATED"/>
    <property type="match status" value="1"/>
</dbReference>
<evidence type="ECO:0000256" key="2">
    <source>
        <dbReference type="ARBA" id="ARBA00022679"/>
    </source>
</evidence>
<accession>A0A7C1FEL8</accession>
<dbReference type="EMBL" id="DSMG01000070">
    <property type="protein sequence ID" value="HDX31072.1"/>
    <property type="molecule type" value="Genomic_DNA"/>
</dbReference>
<evidence type="ECO:0000256" key="1">
    <source>
        <dbReference type="ARBA" id="ARBA00012513"/>
    </source>
</evidence>
<evidence type="ECO:0000256" key="5">
    <source>
        <dbReference type="ARBA" id="ARBA00022840"/>
    </source>
</evidence>
<evidence type="ECO:0000313" key="9">
    <source>
        <dbReference type="EMBL" id="HDX31072.1"/>
    </source>
</evidence>
<dbReference type="InterPro" id="IPR011009">
    <property type="entry name" value="Kinase-like_dom_sf"/>
</dbReference>
<dbReference type="InterPro" id="IPR008271">
    <property type="entry name" value="Ser/Thr_kinase_AS"/>
</dbReference>
<dbReference type="PANTHER" id="PTHR43289:SF6">
    <property type="entry name" value="SERINE_THREONINE-PROTEIN KINASE NEKL-3"/>
    <property type="match status" value="1"/>
</dbReference>
<feature type="compositionally biased region" description="Low complexity" evidence="6">
    <location>
        <begin position="515"/>
        <end position="548"/>
    </location>
</feature>
<feature type="domain" description="Protein kinase" evidence="8">
    <location>
        <begin position="32"/>
        <end position="305"/>
    </location>
</feature>
<dbReference type="PROSITE" id="PS50011">
    <property type="entry name" value="PROTEIN_KINASE_DOM"/>
    <property type="match status" value="1"/>
</dbReference>
<evidence type="ECO:0000256" key="4">
    <source>
        <dbReference type="ARBA" id="ARBA00022777"/>
    </source>
</evidence>
<evidence type="ECO:0000256" key="7">
    <source>
        <dbReference type="SAM" id="Phobius"/>
    </source>
</evidence>